<keyword evidence="2" id="KW-0560">Oxidoreductase</keyword>
<dbReference type="Gene3D" id="3.30.70.100">
    <property type="match status" value="1"/>
</dbReference>
<proteinExistence type="predicted"/>
<dbReference type="InterPro" id="IPR007138">
    <property type="entry name" value="ABM_dom"/>
</dbReference>
<dbReference type="Pfam" id="PF03992">
    <property type="entry name" value="ABM"/>
    <property type="match status" value="1"/>
</dbReference>
<evidence type="ECO:0000259" key="1">
    <source>
        <dbReference type="PROSITE" id="PS51725"/>
    </source>
</evidence>
<organism evidence="2 3">
    <name type="scientific">Lacisediminihabitans changchengi</name>
    <dbReference type="NCBI Taxonomy" id="2787634"/>
    <lineage>
        <taxon>Bacteria</taxon>
        <taxon>Bacillati</taxon>
        <taxon>Actinomycetota</taxon>
        <taxon>Actinomycetes</taxon>
        <taxon>Micrococcales</taxon>
        <taxon>Microbacteriaceae</taxon>
        <taxon>Lacisediminihabitans</taxon>
    </lineage>
</organism>
<gene>
    <name evidence="2" type="ORF">IV501_14105</name>
</gene>
<dbReference type="EMBL" id="JAEPES010000005">
    <property type="protein sequence ID" value="MBK4348770.1"/>
    <property type="molecule type" value="Genomic_DNA"/>
</dbReference>
<dbReference type="AlphaFoldDB" id="A0A934STQ8"/>
<reference evidence="2" key="1">
    <citation type="submission" date="2021-01" db="EMBL/GenBank/DDBJ databases">
        <title>Lacisediminihabitans sp. nov. strain G11-30, isolated from Antarctic Soil.</title>
        <authorList>
            <person name="Li J."/>
        </authorList>
    </citation>
    <scope>NUCLEOTIDE SEQUENCE</scope>
    <source>
        <strain evidence="2">G11-30</strain>
    </source>
</reference>
<dbReference type="RefSeq" id="WP_200557014.1">
    <property type="nucleotide sequence ID" value="NZ_JAEPES010000005.1"/>
</dbReference>
<feature type="domain" description="ABM" evidence="1">
    <location>
        <begin position="3"/>
        <end position="90"/>
    </location>
</feature>
<dbReference type="Proteomes" id="UP000636458">
    <property type="component" value="Unassembled WGS sequence"/>
</dbReference>
<evidence type="ECO:0000313" key="3">
    <source>
        <dbReference type="Proteomes" id="UP000636458"/>
    </source>
</evidence>
<dbReference type="GO" id="GO:0004497">
    <property type="term" value="F:monooxygenase activity"/>
    <property type="evidence" value="ECO:0007669"/>
    <property type="project" value="UniProtKB-KW"/>
</dbReference>
<dbReference type="InterPro" id="IPR011008">
    <property type="entry name" value="Dimeric_a/b-barrel"/>
</dbReference>
<name>A0A934STQ8_9MICO</name>
<keyword evidence="3" id="KW-1185">Reference proteome</keyword>
<dbReference type="PROSITE" id="PS51725">
    <property type="entry name" value="ABM"/>
    <property type="match status" value="1"/>
</dbReference>
<evidence type="ECO:0000313" key="2">
    <source>
        <dbReference type="EMBL" id="MBK4348770.1"/>
    </source>
</evidence>
<comment type="caution">
    <text evidence="2">The sequence shown here is derived from an EMBL/GenBank/DDBJ whole genome shotgun (WGS) entry which is preliminary data.</text>
</comment>
<sequence length="104" mass="11145">MSVVIVAILTPVAGATQKVIAGFEQQSPLAHQEEGCELYSVGIDQDGLVVVVERWASQESIQKHATGPVFTRLMELIGDSLAKPLELHQLTSIPIGDPLKGTIQ</sequence>
<keyword evidence="2" id="KW-0503">Monooxygenase</keyword>
<dbReference type="SUPFAM" id="SSF54909">
    <property type="entry name" value="Dimeric alpha+beta barrel"/>
    <property type="match status" value="1"/>
</dbReference>
<accession>A0A934STQ8</accession>
<protein>
    <submittedName>
        <fullName evidence="2">Antibiotic biosynthesis monooxygenase</fullName>
    </submittedName>
</protein>